<dbReference type="InterPro" id="IPR050281">
    <property type="entry name" value="Flavin_monoamine_oxidase"/>
</dbReference>
<accession>A0A814F4U5</accession>
<protein>
    <recommendedName>
        <fullName evidence="9">Amine oxidase</fullName>
        <ecNumber evidence="9">1.4.3.-</ecNumber>
    </recommendedName>
</protein>
<dbReference type="PANTHER" id="PTHR10742:SF405">
    <property type="entry name" value="PEROXISOMAL N(1)-ACETYL-SPERMINE_SPERMIDINE OXIDASE"/>
    <property type="match status" value="1"/>
</dbReference>
<keyword evidence="7 9" id="KW-0560">Oxidoreductase</keyword>
<evidence type="ECO:0000256" key="8">
    <source>
        <dbReference type="PIRSR" id="PIRSR601613-1"/>
    </source>
</evidence>
<dbReference type="EC" id="1.4.3.-" evidence="9"/>
<dbReference type="SUPFAM" id="SSF51905">
    <property type="entry name" value="FAD/NAD(P)-binding domain"/>
    <property type="match status" value="1"/>
</dbReference>
<comment type="caution">
    <text evidence="11">The sequence shown here is derived from an EMBL/GenBank/DDBJ whole genome shotgun (WGS) entry which is preliminary data.</text>
</comment>
<dbReference type="InterPro" id="IPR001613">
    <property type="entry name" value="Flavin_amine_oxidase"/>
</dbReference>
<dbReference type="EMBL" id="CAJNOC010003334">
    <property type="protein sequence ID" value="CAF0978123.1"/>
    <property type="molecule type" value="Genomic_DNA"/>
</dbReference>
<dbReference type="GO" id="GO:0046592">
    <property type="term" value="F:polyamine oxidase activity"/>
    <property type="evidence" value="ECO:0007669"/>
    <property type="project" value="TreeGrafter"/>
</dbReference>
<sequence length="467" mass="53035">MHQKVIIIGAGISGLAAAKRFNEKGFSDYIILESNSYIGGRINTMPFQKSFIEIGAQWMHGTVNNPVYDIAVSLNAVDNSVDPADTIYYSTQDGKRQKENVVESIIGDVKDIVDNLEDKIDENKPNQSFGELVDQEYPNIEKKYKSKLDSFTIKGVFRASLNNERFESATDNLREVSANGWNNFETLGGNLLCNNKYGYSKITDYLASKVPKGSIKLNQIVEKIDWSDDEVVVTVFDSLTKKRSNYTGEKVLSTISLGVLKRNHTQLFNPRLPPKKISSINKLGFGTLNKIFVIFDRNFSREFQGLQVIWKDNLKFALQKSKKKWNLDNNQFFKAFDYFEKLPNHKNILLVFNAGKNAEYIEKLKDECVLDVITELIERCFSYAKLPKPVKIIRSKWSNNINTRGSYSFVKVGSSIDDMNTLAETVDNKVFFAGEATIYKYFGTVHGAYKSGYDKAQEILTTLENNP</sequence>
<keyword evidence="6 9" id="KW-0274">FAD</keyword>
<evidence type="ECO:0000256" key="2">
    <source>
        <dbReference type="ARBA" id="ARBA00004496"/>
    </source>
</evidence>
<dbReference type="PRINTS" id="PR00757">
    <property type="entry name" value="AMINEOXDASEF"/>
</dbReference>
<dbReference type="Gene3D" id="3.50.50.60">
    <property type="entry name" value="FAD/NAD(P)-binding domain"/>
    <property type="match status" value="1"/>
</dbReference>
<keyword evidence="12" id="KW-1185">Reference proteome</keyword>
<dbReference type="InterPro" id="IPR002937">
    <property type="entry name" value="Amino_oxidase"/>
</dbReference>
<evidence type="ECO:0000256" key="9">
    <source>
        <dbReference type="RuleBase" id="RU362067"/>
    </source>
</evidence>
<evidence type="ECO:0000256" key="5">
    <source>
        <dbReference type="ARBA" id="ARBA00022630"/>
    </source>
</evidence>
<organism evidence="11 12">
    <name type="scientific">Brachionus calyciflorus</name>
    <dbReference type="NCBI Taxonomy" id="104777"/>
    <lineage>
        <taxon>Eukaryota</taxon>
        <taxon>Metazoa</taxon>
        <taxon>Spiralia</taxon>
        <taxon>Gnathifera</taxon>
        <taxon>Rotifera</taxon>
        <taxon>Eurotatoria</taxon>
        <taxon>Monogononta</taxon>
        <taxon>Pseudotrocha</taxon>
        <taxon>Ploima</taxon>
        <taxon>Brachionidae</taxon>
        <taxon>Brachionus</taxon>
    </lineage>
</organism>
<dbReference type="AlphaFoldDB" id="A0A814F4U5"/>
<keyword evidence="5 9" id="KW-0285">Flavoprotein</keyword>
<evidence type="ECO:0000256" key="7">
    <source>
        <dbReference type="ARBA" id="ARBA00023002"/>
    </source>
</evidence>
<gene>
    <name evidence="11" type="ORF">OXX778_LOCUS15276</name>
</gene>
<feature type="domain" description="Amine oxidase" evidence="10">
    <location>
        <begin position="12"/>
        <end position="460"/>
    </location>
</feature>
<comment type="cofactor">
    <cofactor evidence="1 9">
        <name>FAD</name>
        <dbReference type="ChEBI" id="CHEBI:57692"/>
    </cofactor>
</comment>
<feature type="binding site" evidence="8">
    <location>
        <position position="221"/>
    </location>
    <ligand>
        <name>FAD</name>
        <dbReference type="ChEBI" id="CHEBI:57692"/>
    </ligand>
</feature>
<evidence type="ECO:0000256" key="1">
    <source>
        <dbReference type="ARBA" id="ARBA00001974"/>
    </source>
</evidence>
<evidence type="ECO:0000256" key="3">
    <source>
        <dbReference type="ARBA" id="ARBA00005995"/>
    </source>
</evidence>
<reference evidence="11" key="1">
    <citation type="submission" date="2021-02" db="EMBL/GenBank/DDBJ databases">
        <authorList>
            <person name="Nowell W R."/>
        </authorList>
    </citation>
    <scope>NUCLEOTIDE SEQUENCE</scope>
    <source>
        <strain evidence="11">Ploen Becks lab</strain>
    </source>
</reference>
<dbReference type="OrthoDB" id="5046242at2759"/>
<evidence type="ECO:0000313" key="12">
    <source>
        <dbReference type="Proteomes" id="UP000663879"/>
    </source>
</evidence>
<dbReference type="Pfam" id="PF01593">
    <property type="entry name" value="Amino_oxidase"/>
    <property type="match status" value="1"/>
</dbReference>
<evidence type="ECO:0000256" key="4">
    <source>
        <dbReference type="ARBA" id="ARBA00022490"/>
    </source>
</evidence>
<dbReference type="InterPro" id="IPR036188">
    <property type="entry name" value="FAD/NAD-bd_sf"/>
</dbReference>
<dbReference type="SUPFAM" id="SSF54373">
    <property type="entry name" value="FAD-linked reductases, C-terminal domain"/>
    <property type="match status" value="1"/>
</dbReference>
<proteinExistence type="inferred from homology"/>
<evidence type="ECO:0000313" key="11">
    <source>
        <dbReference type="EMBL" id="CAF0978123.1"/>
    </source>
</evidence>
<dbReference type="PANTHER" id="PTHR10742">
    <property type="entry name" value="FLAVIN MONOAMINE OXIDASE"/>
    <property type="match status" value="1"/>
</dbReference>
<evidence type="ECO:0000259" key="10">
    <source>
        <dbReference type="Pfam" id="PF01593"/>
    </source>
</evidence>
<comment type="similarity">
    <text evidence="3 9">Belongs to the flavin monoamine oxidase family.</text>
</comment>
<comment type="subcellular location">
    <subcellularLocation>
        <location evidence="2">Cytoplasm</location>
    </subcellularLocation>
</comment>
<dbReference type="Gene3D" id="3.90.660.10">
    <property type="match status" value="1"/>
</dbReference>
<feature type="binding site" evidence="8">
    <location>
        <position position="13"/>
    </location>
    <ligand>
        <name>FAD</name>
        <dbReference type="ChEBI" id="CHEBI:57692"/>
    </ligand>
</feature>
<dbReference type="Proteomes" id="UP000663879">
    <property type="component" value="Unassembled WGS sequence"/>
</dbReference>
<keyword evidence="4" id="KW-0963">Cytoplasm</keyword>
<name>A0A814F4U5_9BILA</name>
<dbReference type="GO" id="GO:0005737">
    <property type="term" value="C:cytoplasm"/>
    <property type="evidence" value="ECO:0007669"/>
    <property type="project" value="UniProtKB-SubCell"/>
</dbReference>
<dbReference type="GO" id="GO:0008131">
    <property type="term" value="F:primary methylamine oxidase activity"/>
    <property type="evidence" value="ECO:0007669"/>
    <property type="project" value="UniProtKB-ARBA"/>
</dbReference>
<evidence type="ECO:0000256" key="6">
    <source>
        <dbReference type="ARBA" id="ARBA00022827"/>
    </source>
</evidence>